<evidence type="ECO:0000313" key="1">
    <source>
        <dbReference type="EMBL" id="VDO51991.1"/>
    </source>
</evidence>
<dbReference type="Proteomes" id="UP000277204">
    <property type="component" value="Unassembled WGS sequence"/>
</dbReference>
<proteinExistence type="predicted"/>
<dbReference type="AlphaFoldDB" id="A0A183LCY2"/>
<keyword evidence="2" id="KW-1185">Reference proteome</keyword>
<name>A0A183LCY2_9TREM</name>
<gene>
    <name evidence="1" type="ORF">SMRZ_LOCUS1657</name>
</gene>
<reference evidence="1 2" key="1">
    <citation type="submission" date="2018-11" db="EMBL/GenBank/DDBJ databases">
        <authorList>
            <consortium name="Pathogen Informatics"/>
        </authorList>
    </citation>
    <scope>NUCLEOTIDE SEQUENCE [LARGE SCALE GENOMIC DNA]</scope>
    <source>
        <strain evidence="1 2">Zambia</strain>
    </source>
</reference>
<organism evidence="1 2">
    <name type="scientific">Schistosoma margrebowiei</name>
    <dbReference type="NCBI Taxonomy" id="48269"/>
    <lineage>
        <taxon>Eukaryota</taxon>
        <taxon>Metazoa</taxon>
        <taxon>Spiralia</taxon>
        <taxon>Lophotrochozoa</taxon>
        <taxon>Platyhelminthes</taxon>
        <taxon>Trematoda</taxon>
        <taxon>Digenea</taxon>
        <taxon>Strigeidida</taxon>
        <taxon>Schistosomatoidea</taxon>
        <taxon>Schistosomatidae</taxon>
        <taxon>Schistosoma</taxon>
    </lineage>
</organism>
<protein>
    <submittedName>
        <fullName evidence="1">Uncharacterized protein</fullName>
    </submittedName>
</protein>
<evidence type="ECO:0000313" key="2">
    <source>
        <dbReference type="Proteomes" id="UP000277204"/>
    </source>
</evidence>
<sequence length="74" mass="8706">MLPKPTSTPSEYHLQISYLPKTPYNRKRMDRLVWVQVSLPNGRRIINSHLLQIECLEKVKLTEQSTNNMVLIIM</sequence>
<accession>A0A183LCY2</accession>
<dbReference type="EMBL" id="UZAI01000378">
    <property type="protein sequence ID" value="VDO51991.1"/>
    <property type="molecule type" value="Genomic_DNA"/>
</dbReference>